<feature type="binding site" evidence="7">
    <location>
        <begin position="20"/>
        <end position="22"/>
    </location>
    <ligand>
        <name>substrate</name>
    </ligand>
</feature>
<evidence type="ECO:0000256" key="3">
    <source>
        <dbReference type="ARBA" id="ARBA00022679"/>
    </source>
</evidence>
<dbReference type="Gene3D" id="3.40.50.1260">
    <property type="entry name" value="Phosphoglycerate kinase, N-terminal domain"/>
    <property type="match status" value="2"/>
</dbReference>
<protein>
    <recommendedName>
        <fullName evidence="2 7">Phosphoglycerate kinase</fullName>
        <ecNumber evidence="2 7">2.7.2.3</ecNumber>
    </recommendedName>
</protein>
<dbReference type="Proteomes" id="UP000179283">
    <property type="component" value="Unassembled WGS sequence"/>
</dbReference>
<comment type="subcellular location">
    <subcellularLocation>
        <location evidence="7">Cytoplasm</location>
    </subcellularLocation>
</comment>
<accession>A0A1G2U416</accession>
<evidence type="ECO:0000256" key="4">
    <source>
        <dbReference type="ARBA" id="ARBA00022741"/>
    </source>
</evidence>
<dbReference type="InterPro" id="IPR036043">
    <property type="entry name" value="Phosphoglycerate_kinase_sf"/>
</dbReference>
<evidence type="ECO:0000256" key="2">
    <source>
        <dbReference type="ARBA" id="ARBA00013061"/>
    </source>
</evidence>
<feature type="binding site" evidence="7 8">
    <location>
        <position position="193"/>
    </location>
    <ligand>
        <name>ATP</name>
        <dbReference type="ChEBI" id="CHEBI:30616"/>
    </ligand>
</feature>
<evidence type="ECO:0000256" key="1">
    <source>
        <dbReference type="ARBA" id="ARBA00000642"/>
    </source>
</evidence>
<feature type="binding site" evidence="7">
    <location>
        <position position="144"/>
    </location>
    <ligand>
        <name>substrate</name>
    </ligand>
</feature>
<feature type="binding site" evidence="7">
    <location>
        <begin position="58"/>
        <end position="61"/>
    </location>
    <ligand>
        <name>substrate</name>
    </ligand>
</feature>
<dbReference type="AlphaFoldDB" id="A0A1G2U416"/>
<comment type="similarity">
    <text evidence="7 9">Belongs to the phosphoglycerate kinase family.</text>
</comment>
<dbReference type="InterPro" id="IPR015824">
    <property type="entry name" value="Phosphoglycerate_kinase_N"/>
</dbReference>
<dbReference type="PANTHER" id="PTHR11406:SF23">
    <property type="entry name" value="PHOSPHOGLYCERATE KINASE 1, CHLOROPLASTIC-RELATED"/>
    <property type="match status" value="1"/>
</dbReference>
<keyword evidence="4 7" id="KW-0547">Nucleotide-binding</keyword>
<evidence type="ECO:0000256" key="9">
    <source>
        <dbReference type="RuleBase" id="RU000532"/>
    </source>
</evidence>
<comment type="subunit">
    <text evidence="7">Monomer.</text>
</comment>
<feature type="binding site" evidence="7 8">
    <location>
        <position position="304"/>
    </location>
    <ligand>
        <name>ATP</name>
        <dbReference type="ChEBI" id="CHEBI:30616"/>
    </ligand>
</feature>
<dbReference type="SUPFAM" id="SSF53748">
    <property type="entry name" value="Phosphoglycerate kinase"/>
    <property type="match status" value="1"/>
</dbReference>
<keyword evidence="6 7" id="KW-0067">ATP-binding</keyword>
<dbReference type="PIRSF" id="PIRSF000724">
    <property type="entry name" value="Pgk"/>
    <property type="match status" value="1"/>
</dbReference>
<dbReference type="GO" id="GO:0006096">
    <property type="term" value="P:glycolytic process"/>
    <property type="evidence" value="ECO:0007669"/>
    <property type="project" value="UniProtKB-UniRule"/>
</dbReference>
<keyword evidence="5 7" id="KW-0418">Kinase</keyword>
<organism evidence="10 11">
    <name type="scientific">Candidatus Zambryskibacteria bacterium RIFCSPLOWO2_01_FULL_43_17</name>
    <dbReference type="NCBI Taxonomy" id="1802760"/>
    <lineage>
        <taxon>Bacteria</taxon>
        <taxon>Candidatus Zambryskiibacteriota</taxon>
    </lineage>
</organism>
<name>A0A1G2U416_9BACT</name>
<comment type="caution">
    <text evidence="7">Lacks conserved residue(s) required for the propagation of feature annotation.</text>
</comment>
<dbReference type="GO" id="GO:0005829">
    <property type="term" value="C:cytosol"/>
    <property type="evidence" value="ECO:0007669"/>
    <property type="project" value="TreeGrafter"/>
</dbReference>
<feature type="binding site" evidence="7">
    <location>
        <position position="111"/>
    </location>
    <ligand>
        <name>substrate</name>
    </ligand>
</feature>
<dbReference type="GO" id="GO:0043531">
    <property type="term" value="F:ADP binding"/>
    <property type="evidence" value="ECO:0007669"/>
    <property type="project" value="TreeGrafter"/>
</dbReference>
<gene>
    <name evidence="7" type="primary">pgk</name>
    <name evidence="10" type="ORF">A2920_00795</name>
</gene>
<dbReference type="PRINTS" id="PR00477">
    <property type="entry name" value="PHGLYCKINASE"/>
</dbReference>
<evidence type="ECO:0000313" key="10">
    <source>
        <dbReference type="EMBL" id="OHB04234.1"/>
    </source>
</evidence>
<dbReference type="InterPro" id="IPR001576">
    <property type="entry name" value="Phosphoglycerate_kinase"/>
</dbReference>
<dbReference type="EMBL" id="MHWD01000012">
    <property type="protein sequence ID" value="OHB04234.1"/>
    <property type="molecule type" value="Genomic_DNA"/>
</dbReference>
<evidence type="ECO:0000313" key="11">
    <source>
        <dbReference type="Proteomes" id="UP000179283"/>
    </source>
</evidence>
<evidence type="ECO:0000256" key="7">
    <source>
        <dbReference type="HAMAP-Rule" id="MF_00145"/>
    </source>
</evidence>
<sequence>MKSIREISDLNGKIVFLRVDFNVPIENGKVADDFRIKRVFPTIDYLREKGANIILASHMDGEREQASLVPVAKYLREFYDVLFVNDYYPNIPIDLKQAFHEKSLVLLENLRFYDGEKDDNIDFAKHLASFADFFVNEAFAVSHRRHASIVSVPKFLPSFAGIFLEEEIKEISRAFNPEHPFLLVLGGTKFETKIPILKKFFSIADQVFVGGALANDLLKAKGLDVGHSVVSSKEVDVKEFLNSKLILPTDVVVKKGDEVSIKQIDEVRDGDVAVDVGPQSLNTLCSIVKKSRFVLWNGPLGNYEAGFIDGTETLAKCIAEASNTSIVGGGHTVASIAKLDLNDEFTFVSTGGGAMLDFLANETLPGIEALNNSFGL</sequence>
<keyword evidence="3 7" id="KW-0808">Transferase</keyword>
<feature type="binding site" evidence="7">
    <location>
        <begin position="329"/>
        <end position="332"/>
    </location>
    <ligand>
        <name>ATP</name>
        <dbReference type="ChEBI" id="CHEBI:30616"/>
    </ligand>
</feature>
<dbReference type="Pfam" id="PF00162">
    <property type="entry name" value="PGK"/>
    <property type="match status" value="1"/>
</dbReference>
<dbReference type="GO" id="GO:0004618">
    <property type="term" value="F:phosphoglycerate kinase activity"/>
    <property type="evidence" value="ECO:0007669"/>
    <property type="project" value="UniProtKB-UniRule"/>
</dbReference>
<evidence type="ECO:0000256" key="6">
    <source>
        <dbReference type="ARBA" id="ARBA00022840"/>
    </source>
</evidence>
<dbReference type="UniPathway" id="UPA00109">
    <property type="reaction ID" value="UER00185"/>
</dbReference>
<comment type="catalytic activity">
    <reaction evidence="1 7 9">
        <text>(2R)-3-phosphoglycerate + ATP = (2R)-3-phospho-glyceroyl phosphate + ADP</text>
        <dbReference type="Rhea" id="RHEA:14801"/>
        <dbReference type="ChEBI" id="CHEBI:30616"/>
        <dbReference type="ChEBI" id="CHEBI:57604"/>
        <dbReference type="ChEBI" id="CHEBI:58272"/>
        <dbReference type="ChEBI" id="CHEBI:456216"/>
        <dbReference type="EC" id="2.7.2.3"/>
    </reaction>
</comment>
<comment type="caution">
    <text evidence="10">The sequence shown here is derived from an EMBL/GenBank/DDBJ whole genome shotgun (WGS) entry which is preliminary data.</text>
</comment>
<dbReference type="PANTHER" id="PTHR11406">
    <property type="entry name" value="PHOSPHOGLYCERATE KINASE"/>
    <property type="match status" value="1"/>
</dbReference>
<evidence type="ECO:0000256" key="8">
    <source>
        <dbReference type="PIRSR" id="PIRSR000724-2"/>
    </source>
</evidence>
<dbReference type="GO" id="GO:0006094">
    <property type="term" value="P:gluconeogenesis"/>
    <property type="evidence" value="ECO:0007669"/>
    <property type="project" value="TreeGrafter"/>
</dbReference>
<comment type="pathway">
    <text evidence="7">Carbohydrate degradation; glycolysis; pyruvate from D-glyceraldehyde 3-phosphate: step 2/5.</text>
</comment>
<reference evidence="10 11" key="1">
    <citation type="journal article" date="2016" name="Nat. Commun.">
        <title>Thousands of microbial genomes shed light on interconnected biogeochemical processes in an aquifer system.</title>
        <authorList>
            <person name="Anantharaman K."/>
            <person name="Brown C.T."/>
            <person name="Hug L.A."/>
            <person name="Sharon I."/>
            <person name="Castelle C.J."/>
            <person name="Probst A.J."/>
            <person name="Thomas B.C."/>
            <person name="Singh A."/>
            <person name="Wilkins M.J."/>
            <person name="Karaoz U."/>
            <person name="Brodie E.L."/>
            <person name="Williams K.H."/>
            <person name="Hubbard S.S."/>
            <person name="Banfield J.F."/>
        </authorList>
    </citation>
    <scope>NUCLEOTIDE SEQUENCE [LARGE SCALE GENOMIC DNA]</scope>
</reference>
<dbReference type="HAMAP" id="MF_00145">
    <property type="entry name" value="Phosphoglyc_kinase"/>
    <property type="match status" value="1"/>
</dbReference>
<dbReference type="GO" id="GO:0005524">
    <property type="term" value="F:ATP binding"/>
    <property type="evidence" value="ECO:0007669"/>
    <property type="project" value="UniProtKB-KW"/>
</dbReference>
<keyword evidence="7" id="KW-0963">Cytoplasm</keyword>
<feature type="binding site" evidence="7">
    <location>
        <position position="35"/>
    </location>
    <ligand>
        <name>substrate</name>
    </ligand>
</feature>
<evidence type="ECO:0000256" key="5">
    <source>
        <dbReference type="ARBA" id="ARBA00022777"/>
    </source>
</evidence>
<keyword evidence="7" id="KW-0324">Glycolysis</keyword>
<proteinExistence type="inferred from homology"/>
<dbReference type="EC" id="2.7.2.3" evidence="2 7"/>